<proteinExistence type="predicted"/>
<accession>A0A5J6J0C2</accession>
<dbReference type="RefSeq" id="WP_150492936.1">
    <property type="nucleotide sequence ID" value="NZ_BNBW01000001.1"/>
</dbReference>
<protein>
    <recommendedName>
        <fullName evidence="4">Integral membrane protein</fullName>
    </recommendedName>
</protein>
<dbReference type="GeneID" id="95610169"/>
<evidence type="ECO:0000313" key="2">
    <source>
        <dbReference type="EMBL" id="QEV44717.1"/>
    </source>
</evidence>
<dbReference type="AlphaFoldDB" id="A0A5J6J0C2"/>
<evidence type="ECO:0000313" key="3">
    <source>
        <dbReference type="Proteomes" id="UP000325563"/>
    </source>
</evidence>
<evidence type="ECO:0000256" key="1">
    <source>
        <dbReference type="SAM" id="Phobius"/>
    </source>
</evidence>
<feature type="transmembrane region" description="Helical" evidence="1">
    <location>
        <begin position="21"/>
        <end position="42"/>
    </location>
</feature>
<feature type="transmembrane region" description="Helical" evidence="1">
    <location>
        <begin position="54"/>
        <end position="73"/>
    </location>
</feature>
<dbReference type="Proteomes" id="UP000325563">
    <property type="component" value="Chromosome"/>
</dbReference>
<evidence type="ECO:0008006" key="4">
    <source>
        <dbReference type="Google" id="ProtNLM"/>
    </source>
</evidence>
<name>A0A5J6J0C2_STRVI</name>
<organism evidence="2 3">
    <name type="scientific">Streptomyces vinaceus</name>
    <dbReference type="NCBI Taxonomy" id="1960"/>
    <lineage>
        <taxon>Bacteria</taxon>
        <taxon>Bacillati</taxon>
        <taxon>Actinomycetota</taxon>
        <taxon>Actinomycetes</taxon>
        <taxon>Kitasatosporales</taxon>
        <taxon>Streptomycetaceae</taxon>
        <taxon>Streptomyces</taxon>
    </lineage>
</organism>
<gene>
    <name evidence="2" type="ORF">CP980_06290</name>
</gene>
<feature type="transmembrane region" description="Helical" evidence="1">
    <location>
        <begin position="110"/>
        <end position="128"/>
    </location>
</feature>
<dbReference type="EMBL" id="CP023692">
    <property type="protein sequence ID" value="QEV44717.1"/>
    <property type="molecule type" value="Genomic_DNA"/>
</dbReference>
<keyword evidence="1" id="KW-0812">Transmembrane</keyword>
<feature type="transmembrane region" description="Helical" evidence="1">
    <location>
        <begin position="85"/>
        <end position="104"/>
    </location>
</feature>
<reference evidence="2 3" key="1">
    <citation type="submission" date="2017-09" db="EMBL/GenBank/DDBJ databases">
        <authorList>
            <person name="Lee N."/>
            <person name="Cho B.-K."/>
        </authorList>
    </citation>
    <scope>NUCLEOTIDE SEQUENCE [LARGE SCALE GENOMIC DNA]</scope>
    <source>
        <strain evidence="2 3">ATCC 27476</strain>
    </source>
</reference>
<sequence length="141" mass="14842">MSTTLFGSIARTTVPQTALRRFLALDCVVTAGNGLAYAAFGAPLGRLLGVGQDVLLEIGLFLTLYGAGVGWLASRRRPPVPAVKFVVEANWAWAALSVVSLFLWDAPTTAGLVWIPAQALVVAGFAYVQQLALRESASGPQ</sequence>
<keyword evidence="1" id="KW-1133">Transmembrane helix</keyword>
<dbReference type="KEGG" id="svn:CP980_06290"/>
<keyword evidence="3" id="KW-1185">Reference proteome</keyword>
<keyword evidence="1" id="KW-0472">Membrane</keyword>